<evidence type="ECO:0000259" key="5">
    <source>
        <dbReference type="PROSITE" id="PS50984"/>
    </source>
</evidence>
<dbReference type="InterPro" id="IPR001656">
    <property type="entry name" value="PsdUridine_synth_TruD"/>
</dbReference>
<dbReference type="PANTHER" id="PTHR13326">
    <property type="entry name" value="TRNA PSEUDOURIDINE SYNTHASE D"/>
    <property type="match status" value="1"/>
</dbReference>
<dbReference type="GO" id="GO:0009982">
    <property type="term" value="F:pseudouridine synthase activity"/>
    <property type="evidence" value="ECO:0007669"/>
    <property type="project" value="InterPro"/>
</dbReference>
<evidence type="ECO:0000256" key="4">
    <source>
        <dbReference type="ARBA" id="ARBA00036943"/>
    </source>
</evidence>
<dbReference type="EMBL" id="OC006159">
    <property type="protein sequence ID" value="CAD7265949.1"/>
    <property type="molecule type" value="Genomic_DNA"/>
</dbReference>
<comment type="catalytic activity">
    <reaction evidence="4">
        <text>a uridine in tRNA = a pseudouridine in tRNA</text>
        <dbReference type="Rhea" id="RHEA:54572"/>
        <dbReference type="Rhea" id="RHEA-COMP:13339"/>
        <dbReference type="Rhea" id="RHEA-COMP:13934"/>
        <dbReference type="ChEBI" id="CHEBI:65314"/>
        <dbReference type="ChEBI" id="CHEBI:65315"/>
    </reaction>
</comment>
<dbReference type="PIRSF" id="PIRSF037016">
    <property type="entry name" value="Pseudouridin_synth_euk_prd"/>
    <property type="match status" value="1"/>
</dbReference>
<dbReference type="GO" id="GO:0003723">
    <property type="term" value="F:RNA binding"/>
    <property type="evidence" value="ECO:0007669"/>
    <property type="project" value="InterPro"/>
</dbReference>
<accession>A0A7R9B447</accession>
<dbReference type="PROSITE" id="PS50984">
    <property type="entry name" value="TRUD"/>
    <property type="match status" value="1"/>
</dbReference>
<organism evidence="6">
    <name type="scientific">Timema shepardi</name>
    <name type="common">Walking stick</name>
    <dbReference type="NCBI Taxonomy" id="629360"/>
    <lineage>
        <taxon>Eukaryota</taxon>
        <taxon>Metazoa</taxon>
        <taxon>Ecdysozoa</taxon>
        <taxon>Arthropoda</taxon>
        <taxon>Hexapoda</taxon>
        <taxon>Insecta</taxon>
        <taxon>Pterygota</taxon>
        <taxon>Neoptera</taxon>
        <taxon>Polyneoptera</taxon>
        <taxon>Phasmatodea</taxon>
        <taxon>Timematodea</taxon>
        <taxon>Timematoidea</taxon>
        <taxon>Timematidae</taxon>
        <taxon>Timema</taxon>
    </lineage>
</organism>
<dbReference type="Gene3D" id="3.30.2350.20">
    <property type="entry name" value="TruD, catalytic domain"/>
    <property type="match status" value="2"/>
</dbReference>
<dbReference type="CDD" id="cd02576">
    <property type="entry name" value="PseudoU_synth_ScPUS7"/>
    <property type="match status" value="1"/>
</dbReference>
<dbReference type="InterPro" id="IPR011760">
    <property type="entry name" value="PsdUridine_synth_TruD_insert"/>
</dbReference>
<dbReference type="NCBIfam" id="TIGR00094">
    <property type="entry name" value="tRNA_TruD_broad"/>
    <property type="match status" value="1"/>
</dbReference>
<evidence type="ECO:0000256" key="2">
    <source>
        <dbReference type="ARBA" id="ARBA00022694"/>
    </source>
</evidence>
<dbReference type="FunFam" id="3.30.2350.20:FF:000003">
    <property type="entry name" value="Pseudouridylate synthase 7 homolog"/>
    <property type="match status" value="1"/>
</dbReference>
<keyword evidence="2" id="KW-0819">tRNA processing</keyword>
<feature type="domain" description="TRUD" evidence="5">
    <location>
        <begin position="264"/>
        <end position="539"/>
    </location>
</feature>
<dbReference type="GO" id="GO:0005634">
    <property type="term" value="C:nucleus"/>
    <property type="evidence" value="ECO:0007669"/>
    <property type="project" value="TreeGrafter"/>
</dbReference>
<keyword evidence="3" id="KW-0413">Isomerase</keyword>
<dbReference type="InterPro" id="IPR020103">
    <property type="entry name" value="PsdUridine_synth_cat_dom_sf"/>
</dbReference>
<dbReference type="PANTHER" id="PTHR13326:SF31">
    <property type="entry name" value="PSEUDOURIDYLATE SYNTHASE 7 HOMOLOG"/>
    <property type="match status" value="1"/>
</dbReference>
<name>A0A7R9B447_TIMSH</name>
<evidence type="ECO:0000256" key="3">
    <source>
        <dbReference type="ARBA" id="ARBA00023235"/>
    </source>
</evidence>
<dbReference type="Pfam" id="PF01142">
    <property type="entry name" value="TruD"/>
    <property type="match status" value="2"/>
</dbReference>
<comment type="similarity">
    <text evidence="1">Belongs to the pseudouridine synthase TruD family.</text>
</comment>
<evidence type="ECO:0000313" key="6">
    <source>
        <dbReference type="EMBL" id="CAD7265949.1"/>
    </source>
</evidence>
<dbReference type="GO" id="GO:0008033">
    <property type="term" value="P:tRNA processing"/>
    <property type="evidence" value="ECO:0007669"/>
    <property type="project" value="UniProtKB-KW"/>
</dbReference>
<dbReference type="GO" id="GO:0001522">
    <property type="term" value="P:pseudouridine synthesis"/>
    <property type="evidence" value="ECO:0007669"/>
    <property type="project" value="InterPro"/>
</dbReference>
<dbReference type="InterPro" id="IPR042214">
    <property type="entry name" value="TruD_catalytic"/>
</dbReference>
<proteinExistence type="inferred from homology"/>
<protein>
    <recommendedName>
        <fullName evidence="5">TRUD domain-containing protein</fullName>
    </recommendedName>
</protein>
<reference evidence="6" key="1">
    <citation type="submission" date="2020-11" db="EMBL/GenBank/DDBJ databases">
        <authorList>
            <person name="Tran Van P."/>
        </authorList>
    </citation>
    <scope>NUCLEOTIDE SEQUENCE</scope>
</reference>
<evidence type="ECO:0000256" key="1">
    <source>
        <dbReference type="ARBA" id="ARBA00007953"/>
    </source>
</evidence>
<sequence length="676" mass="76763">MKCLTESDVGITSYTGNHKGFSGVIKQRFSDFHVNEIDLDGNIIKLTDILPPKSEPSIEVCLENDILSPEVVENLDHLLEKGEPEVEIEVTQKSKEERLKIHEFIRKKYKCQFVSNTKDKNGKKLLIVNKPNKSNKQDNRQAWPAERGGEYLHFVMFKENKDTMEAVNIIAHKLRMRPNFITYAGTKDRRGKTSQMISVKKVEPSRIASISKELKGITLGNYSFKPMGLKLGDLSGNHFSIALRNVSGSEEEINSAMKSLGTKGFINYYGLQRFGNSSDVPTHMIGKNVLLRDWKKTVELILQPRENESRPDLKAARKVWSEKRNAKEAYKQLTRGRNTVEGKLFQGLQNDTPYNFLNAFESLPRNMRLFYQHSYQSLIWNKVASRRIETFGLKPIVGDLILKEHVKGISHEIELAGDSIDCVSNSFVEESALASEHVTNDSYLLDDAKNELGQSLNPELEKVGKRPHTVEILTEESVKSARIEDIVLPLPGYDVVFPHNVMKDWYEELLKEDGLSSITSNQQAKSYALSGSYRRLLLHPKDLSWRAVHYPSPEDILILSDLEKMHGEKLIEDNPDGKNKALIVEFSLPSSTYATMLLREIMKQDTSSGFQTSLNPIDTSSPSNPNINLTTDLKYETEKCIKVDSHAEKRKPEDCEFEQLNGSKKCKQEEVSEAIL</sequence>
<dbReference type="AlphaFoldDB" id="A0A7R9B447"/>
<dbReference type="SUPFAM" id="SSF55120">
    <property type="entry name" value="Pseudouridine synthase"/>
    <property type="match status" value="1"/>
</dbReference>
<gene>
    <name evidence="6" type="ORF">TSIB3V08_LOCUS9978</name>
</gene>